<reference evidence="2 3" key="1">
    <citation type="submission" date="2023-03" db="EMBL/GenBank/DDBJ databases">
        <title>WGS of Gossypium arboreum.</title>
        <authorList>
            <person name="Yu D."/>
        </authorList>
    </citation>
    <scope>NUCLEOTIDE SEQUENCE [LARGE SCALE GENOMIC DNA]</scope>
    <source>
        <tissue evidence="2">Leaf</tissue>
    </source>
</reference>
<evidence type="ECO:0000256" key="1">
    <source>
        <dbReference type="SAM" id="MobiDB-lite"/>
    </source>
</evidence>
<dbReference type="Proteomes" id="UP001358586">
    <property type="component" value="Chromosome 5"/>
</dbReference>
<proteinExistence type="predicted"/>
<accession>A0ABR0Q2M1</accession>
<sequence>MGKARVALEENRKKTEGTQKKMVEKGDSNHYRETPLDQLNPRELYKRYFHFSELLDLFHISRSKKIETASSILAPTGPTEDVPTLSYSHGH</sequence>
<feature type="region of interest" description="Disordered" evidence="1">
    <location>
        <begin position="1"/>
        <end position="35"/>
    </location>
</feature>
<comment type="caution">
    <text evidence="2">The sequence shown here is derived from an EMBL/GenBank/DDBJ whole genome shotgun (WGS) entry which is preliminary data.</text>
</comment>
<name>A0ABR0Q2M1_GOSAR</name>
<evidence type="ECO:0000313" key="3">
    <source>
        <dbReference type="Proteomes" id="UP001358586"/>
    </source>
</evidence>
<dbReference type="EMBL" id="JARKNE010000005">
    <property type="protein sequence ID" value="KAK5833390.1"/>
    <property type="molecule type" value="Genomic_DNA"/>
</dbReference>
<organism evidence="2 3">
    <name type="scientific">Gossypium arboreum</name>
    <name type="common">Tree cotton</name>
    <name type="synonym">Gossypium nanking</name>
    <dbReference type="NCBI Taxonomy" id="29729"/>
    <lineage>
        <taxon>Eukaryota</taxon>
        <taxon>Viridiplantae</taxon>
        <taxon>Streptophyta</taxon>
        <taxon>Embryophyta</taxon>
        <taxon>Tracheophyta</taxon>
        <taxon>Spermatophyta</taxon>
        <taxon>Magnoliopsida</taxon>
        <taxon>eudicotyledons</taxon>
        <taxon>Gunneridae</taxon>
        <taxon>Pentapetalae</taxon>
        <taxon>rosids</taxon>
        <taxon>malvids</taxon>
        <taxon>Malvales</taxon>
        <taxon>Malvaceae</taxon>
        <taxon>Malvoideae</taxon>
        <taxon>Gossypium</taxon>
    </lineage>
</organism>
<protein>
    <submittedName>
        <fullName evidence="2">Uncharacterized protein</fullName>
    </submittedName>
</protein>
<evidence type="ECO:0000313" key="2">
    <source>
        <dbReference type="EMBL" id="KAK5833390.1"/>
    </source>
</evidence>
<feature type="region of interest" description="Disordered" evidence="1">
    <location>
        <begin position="69"/>
        <end position="91"/>
    </location>
</feature>
<keyword evidence="3" id="KW-1185">Reference proteome</keyword>
<gene>
    <name evidence="2" type="ORF">PVK06_017215</name>
</gene>